<keyword evidence="2" id="KW-1185">Reference proteome</keyword>
<reference evidence="1" key="1">
    <citation type="submission" date="2021-08" db="EMBL/GenBank/DDBJ databases">
        <title>The first chromosome-level gecko genome reveals the dynamic sex chromosomes of Neotropical dwarf geckos (Sphaerodactylidae: Sphaerodactylus).</title>
        <authorList>
            <person name="Pinto B.J."/>
            <person name="Keating S.E."/>
            <person name="Gamble T."/>
        </authorList>
    </citation>
    <scope>NUCLEOTIDE SEQUENCE</scope>
    <source>
        <strain evidence="1">TG3544</strain>
    </source>
</reference>
<comment type="caution">
    <text evidence="1">The sequence shown here is derived from an EMBL/GenBank/DDBJ whole genome shotgun (WGS) entry which is preliminary data.</text>
</comment>
<evidence type="ECO:0000313" key="2">
    <source>
        <dbReference type="Proteomes" id="UP000827872"/>
    </source>
</evidence>
<protein>
    <submittedName>
        <fullName evidence="1">Uncharacterized protein</fullName>
    </submittedName>
</protein>
<proteinExistence type="predicted"/>
<organism evidence="1 2">
    <name type="scientific">Sphaerodactylus townsendi</name>
    <dbReference type="NCBI Taxonomy" id="933632"/>
    <lineage>
        <taxon>Eukaryota</taxon>
        <taxon>Metazoa</taxon>
        <taxon>Chordata</taxon>
        <taxon>Craniata</taxon>
        <taxon>Vertebrata</taxon>
        <taxon>Euteleostomi</taxon>
        <taxon>Lepidosauria</taxon>
        <taxon>Squamata</taxon>
        <taxon>Bifurcata</taxon>
        <taxon>Gekkota</taxon>
        <taxon>Sphaerodactylidae</taxon>
        <taxon>Sphaerodactylus</taxon>
    </lineage>
</organism>
<name>A0ACB8F729_9SAUR</name>
<sequence length="124" mass="13574">MWRRSPQNGTLCSRVDTIMFSGGGGGTMEHGMLLKSLRPILRVSFTSGERTEGRGHIWSHAEITTTAIKAEDSFPGQTLLPQEPREPRSKALWSGHLPKTTTQAATQEGDTFKVTAVPRQLVGD</sequence>
<dbReference type="Proteomes" id="UP000827872">
    <property type="component" value="Linkage Group LG05"/>
</dbReference>
<gene>
    <name evidence="1" type="ORF">K3G42_030133</name>
</gene>
<accession>A0ACB8F729</accession>
<dbReference type="EMBL" id="CM037618">
    <property type="protein sequence ID" value="KAH8000954.1"/>
    <property type="molecule type" value="Genomic_DNA"/>
</dbReference>
<evidence type="ECO:0000313" key="1">
    <source>
        <dbReference type="EMBL" id="KAH8000954.1"/>
    </source>
</evidence>